<evidence type="ECO:0000313" key="3">
    <source>
        <dbReference type="Proteomes" id="UP000828390"/>
    </source>
</evidence>
<feature type="region of interest" description="Disordered" evidence="1">
    <location>
        <begin position="111"/>
        <end position="148"/>
    </location>
</feature>
<proteinExistence type="predicted"/>
<reference evidence="2" key="2">
    <citation type="submission" date="2020-11" db="EMBL/GenBank/DDBJ databases">
        <authorList>
            <person name="McCartney M.A."/>
            <person name="Auch B."/>
            <person name="Kono T."/>
            <person name="Mallez S."/>
            <person name="Becker A."/>
            <person name="Gohl D.M."/>
            <person name="Silverstein K.A.T."/>
            <person name="Koren S."/>
            <person name="Bechman K.B."/>
            <person name="Herman A."/>
            <person name="Abrahante J.E."/>
            <person name="Garbe J."/>
        </authorList>
    </citation>
    <scope>NUCLEOTIDE SEQUENCE</scope>
    <source>
        <strain evidence="2">Duluth1</strain>
        <tissue evidence="2">Whole animal</tissue>
    </source>
</reference>
<dbReference type="Gene3D" id="3.30.70.1820">
    <property type="entry name" value="L1 transposable element, RRM domain"/>
    <property type="match status" value="1"/>
</dbReference>
<evidence type="ECO:0000313" key="2">
    <source>
        <dbReference type="EMBL" id="KAH3864859.1"/>
    </source>
</evidence>
<feature type="compositionally biased region" description="Basic and acidic residues" evidence="1">
    <location>
        <begin position="17"/>
        <end position="30"/>
    </location>
</feature>
<accession>A0A9D4LW03</accession>
<name>A0A9D4LW03_DREPO</name>
<sequence>MSLFKFGFTGGDGGSSDTKRKGKEESKRKTERAMEEFWAYEFLSLKNVRPAVVQSMQDDKIDCEAVVVMTDDHLKRYLPAYGDRVALMAFARVTSRNQNLNLATSAMPPRREAVHGVEPNPGPGSRGRNPRGTGGHAQIQITKPQTRRTSRLVLNQSTMNAWLTNSQNERNLPSGHTFDNTSDPSDNPSIACSIDSFSDSLEPGDVHDTTVTPSIERAHRLPGKNYPRLLIVKFSLFKDKERIIKRYREQRKSDREHETSDATSNEASATETGSGKRVRVSEDFTERVRKARSSLIPFLTESLAAGKNAYLRLDILIVNGKSYVYDENKKRPVPSFK</sequence>
<dbReference type="Proteomes" id="UP000828390">
    <property type="component" value="Unassembled WGS sequence"/>
</dbReference>
<protein>
    <submittedName>
        <fullName evidence="2">Uncharacterized protein</fullName>
    </submittedName>
</protein>
<feature type="region of interest" description="Disordered" evidence="1">
    <location>
        <begin position="165"/>
        <end position="211"/>
    </location>
</feature>
<evidence type="ECO:0000256" key="1">
    <source>
        <dbReference type="SAM" id="MobiDB-lite"/>
    </source>
</evidence>
<dbReference type="AlphaFoldDB" id="A0A9D4LW03"/>
<feature type="region of interest" description="Disordered" evidence="1">
    <location>
        <begin position="1"/>
        <end position="30"/>
    </location>
</feature>
<dbReference type="EMBL" id="JAIWYP010000002">
    <property type="protein sequence ID" value="KAH3864859.1"/>
    <property type="molecule type" value="Genomic_DNA"/>
</dbReference>
<comment type="caution">
    <text evidence="2">The sequence shown here is derived from an EMBL/GenBank/DDBJ whole genome shotgun (WGS) entry which is preliminary data.</text>
</comment>
<feature type="compositionally biased region" description="Polar residues" evidence="1">
    <location>
        <begin position="177"/>
        <end position="199"/>
    </location>
</feature>
<reference evidence="2" key="1">
    <citation type="journal article" date="2019" name="bioRxiv">
        <title>The Genome of the Zebra Mussel, Dreissena polymorpha: A Resource for Invasive Species Research.</title>
        <authorList>
            <person name="McCartney M.A."/>
            <person name="Auch B."/>
            <person name="Kono T."/>
            <person name="Mallez S."/>
            <person name="Zhang Y."/>
            <person name="Obille A."/>
            <person name="Becker A."/>
            <person name="Abrahante J.E."/>
            <person name="Garbe J."/>
            <person name="Badalamenti J.P."/>
            <person name="Herman A."/>
            <person name="Mangelson H."/>
            <person name="Liachko I."/>
            <person name="Sullivan S."/>
            <person name="Sone E.D."/>
            <person name="Koren S."/>
            <person name="Silverstein K.A.T."/>
            <person name="Beckman K.B."/>
            <person name="Gohl D.M."/>
        </authorList>
    </citation>
    <scope>NUCLEOTIDE SEQUENCE</scope>
    <source>
        <strain evidence="2">Duluth1</strain>
        <tissue evidence="2">Whole animal</tissue>
    </source>
</reference>
<organism evidence="2 3">
    <name type="scientific">Dreissena polymorpha</name>
    <name type="common">Zebra mussel</name>
    <name type="synonym">Mytilus polymorpha</name>
    <dbReference type="NCBI Taxonomy" id="45954"/>
    <lineage>
        <taxon>Eukaryota</taxon>
        <taxon>Metazoa</taxon>
        <taxon>Spiralia</taxon>
        <taxon>Lophotrochozoa</taxon>
        <taxon>Mollusca</taxon>
        <taxon>Bivalvia</taxon>
        <taxon>Autobranchia</taxon>
        <taxon>Heteroconchia</taxon>
        <taxon>Euheterodonta</taxon>
        <taxon>Imparidentia</taxon>
        <taxon>Neoheterodontei</taxon>
        <taxon>Myida</taxon>
        <taxon>Dreissenoidea</taxon>
        <taxon>Dreissenidae</taxon>
        <taxon>Dreissena</taxon>
    </lineage>
</organism>
<keyword evidence="3" id="KW-1185">Reference proteome</keyword>
<feature type="compositionally biased region" description="Polar residues" evidence="1">
    <location>
        <begin position="261"/>
        <end position="273"/>
    </location>
</feature>
<gene>
    <name evidence="2" type="ORF">DPMN_027890</name>
</gene>
<feature type="region of interest" description="Disordered" evidence="1">
    <location>
        <begin position="248"/>
        <end position="280"/>
    </location>
</feature>
<feature type="compositionally biased region" description="Basic and acidic residues" evidence="1">
    <location>
        <begin position="248"/>
        <end position="260"/>
    </location>
</feature>